<reference evidence="1" key="1">
    <citation type="journal article" date="2021" name="Nat. Commun.">
        <title>Genetic determinants of endophytism in the Arabidopsis root mycobiome.</title>
        <authorList>
            <person name="Mesny F."/>
            <person name="Miyauchi S."/>
            <person name="Thiergart T."/>
            <person name="Pickel B."/>
            <person name="Atanasova L."/>
            <person name="Karlsson M."/>
            <person name="Huettel B."/>
            <person name="Barry K.W."/>
            <person name="Haridas S."/>
            <person name="Chen C."/>
            <person name="Bauer D."/>
            <person name="Andreopoulos W."/>
            <person name="Pangilinan J."/>
            <person name="LaButti K."/>
            <person name="Riley R."/>
            <person name="Lipzen A."/>
            <person name="Clum A."/>
            <person name="Drula E."/>
            <person name="Henrissat B."/>
            <person name="Kohler A."/>
            <person name="Grigoriev I.V."/>
            <person name="Martin F.M."/>
            <person name="Hacquard S."/>
        </authorList>
    </citation>
    <scope>NUCLEOTIDE SEQUENCE</scope>
    <source>
        <strain evidence="1">MPI-CAGE-AT-0021</strain>
    </source>
</reference>
<keyword evidence="2" id="KW-1185">Reference proteome</keyword>
<sequence>MSAPLLSVDEIIRRHPRERLFVQPVEWTGRHLELLQCSFELQDDDEGSRRRTAREEAHDADLSDCRPFSYWTHEAESLAVSDSKNAAIRRILTDRKGPFKCTRPFGFFHFGSDHTFRLHGLVFAPCSPRQAPGQEQPRPVFAFMQRGMIRIQREAAFPLPRPRRRQRLPNLPVAAARLLQLKHLEPADPCRDPYILAVLLGLAQAQAELSSLAESGSNNAWKRREYRVSAAFVDEENTKYMNFYSANVSAAFLGHFDYPESIQTPQLQILSSSLTIQQREFPYKPYSSLRQRLIDAIATHTGL</sequence>
<gene>
    <name evidence="1" type="ORF">B0J13DRAFT_105320</name>
</gene>
<proteinExistence type="predicted"/>
<name>A0A9P9E7Q6_9HYPO</name>
<dbReference type="AlphaFoldDB" id="A0A9P9E7Q6"/>
<dbReference type="OrthoDB" id="5343483at2759"/>
<protein>
    <submittedName>
        <fullName evidence="1">Uncharacterized protein</fullName>
    </submittedName>
</protein>
<dbReference type="EMBL" id="JAGMUU010000019">
    <property type="protein sequence ID" value="KAH7131501.1"/>
    <property type="molecule type" value="Genomic_DNA"/>
</dbReference>
<organism evidence="1 2">
    <name type="scientific">Dactylonectria estremocensis</name>
    <dbReference type="NCBI Taxonomy" id="1079267"/>
    <lineage>
        <taxon>Eukaryota</taxon>
        <taxon>Fungi</taxon>
        <taxon>Dikarya</taxon>
        <taxon>Ascomycota</taxon>
        <taxon>Pezizomycotina</taxon>
        <taxon>Sordariomycetes</taxon>
        <taxon>Hypocreomycetidae</taxon>
        <taxon>Hypocreales</taxon>
        <taxon>Nectriaceae</taxon>
        <taxon>Dactylonectria</taxon>
    </lineage>
</organism>
<accession>A0A9P9E7Q6</accession>
<dbReference type="Proteomes" id="UP000717696">
    <property type="component" value="Unassembled WGS sequence"/>
</dbReference>
<evidence type="ECO:0000313" key="2">
    <source>
        <dbReference type="Proteomes" id="UP000717696"/>
    </source>
</evidence>
<comment type="caution">
    <text evidence="1">The sequence shown here is derived from an EMBL/GenBank/DDBJ whole genome shotgun (WGS) entry which is preliminary data.</text>
</comment>
<evidence type="ECO:0000313" key="1">
    <source>
        <dbReference type="EMBL" id="KAH7131501.1"/>
    </source>
</evidence>